<keyword evidence="3 7" id="KW-0812">Transmembrane</keyword>
<evidence type="ECO:0000256" key="4">
    <source>
        <dbReference type="ARBA" id="ARBA00022729"/>
    </source>
</evidence>
<dbReference type="Pfam" id="PF01105">
    <property type="entry name" value="EMP24_GP25L"/>
    <property type="match status" value="1"/>
</dbReference>
<feature type="domain" description="GOLD" evidence="11">
    <location>
        <begin position="35"/>
        <end position="150"/>
    </location>
</feature>
<evidence type="ECO:0000256" key="7">
    <source>
        <dbReference type="RuleBase" id="RU003827"/>
    </source>
</evidence>
<protein>
    <recommendedName>
        <fullName evidence="11">GOLD domain-containing protein</fullName>
    </recommendedName>
</protein>
<feature type="chain" id="PRO_5037388196" description="GOLD domain-containing protein" evidence="10">
    <location>
        <begin position="16"/>
        <end position="217"/>
    </location>
</feature>
<dbReference type="EMBL" id="CM031828">
    <property type="protein sequence ID" value="KAG6715824.1"/>
    <property type="molecule type" value="Genomic_DNA"/>
</dbReference>
<gene>
    <name evidence="12" type="ORF">I3842_04G015400</name>
</gene>
<comment type="subcellular location">
    <subcellularLocation>
        <location evidence="1 7">Membrane</location>
        <topology evidence="1 7">Single-pass type I membrane protein</topology>
    </subcellularLocation>
</comment>
<evidence type="ECO:0000256" key="5">
    <source>
        <dbReference type="ARBA" id="ARBA00022989"/>
    </source>
</evidence>
<dbReference type="InterPro" id="IPR015720">
    <property type="entry name" value="Emp24-like"/>
</dbReference>
<reference evidence="12" key="1">
    <citation type="submission" date="2021-01" db="EMBL/GenBank/DDBJ databases">
        <authorList>
            <person name="Lovell J.T."/>
            <person name="Bentley N."/>
            <person name="Bhattarai G."/>
            <person name="Jenkins J.W."/>
            <person name="Sreedasyam A."/>
            <person name="Alarcon Y."/>
            <person name="Bock C."/>
            <person name="Boston L."/>
            <person name="Carlson J."/>
            <person name="Cervantes K."/>
            <person name="Clermont K."/>
            <person name="Krom N."/>
            <person name="Kubenka K."/>
            <person name="Mamidi S."/>
            <person name="Mattison C."/>
            <person name="Monteros M."/>
            <person name="Pisani C."/>
            <person name="Plott C."/>
            <person name="Rajasekar S."/>
            <person name="Rhein H.S."/>
            <person name="Rohla C."/>
            <person name="Song M."/>
            <person name="Hilaire R.S."/>
            <person name="Shu S."/>
            <person name="Wells L."/>
            <person name="Wang X."/>
            <person name="Webber J."/>
            <person name="Heerema R.J."/>
            <person name="Klein P."/>
            <person name="Conner P."/>
            <person name="Grauke L."/>
            <person name="Grimwood J."/>
            <person name="Schmutz J."/>
            <person name="Randall J.J."/>
        </authorList>
    </citation>
    <scope>NUCLEOTIDE SEQUENCE</scope>
    <source>
        <tissue evidence="12">Leaf</tissue>
    </source>
</reference>
<evidence type="ECO:0000256" key="1">
    <source>
        <dbReference type="ARBA" id="ARBA00004479"/>
    </source>
</evidence>
<feature type="coiled-coil region" evidence="8">
    <location>
        <begin position="134"/>
        <end position="161"/>
    </location>
</feature>
<dbReference type="SMART" id="SM01190">
    <property type="entry name" value="EMP24_GP25L"/>
    <property type="match status" value="1"/>
</dbReference>
<dbReference type="Proteomes" id="UP000811246">
    <property type="component" value="Chromosome 4"/>
</dbReference>
<evidence type="ECO:0000256" key="9">
    <source>
        <dbReference type="SAM" id="Phobius"/>
    </source>
</evidence>
<keyword evidence="8" id="KW-0175">Coiled coil</keyword>
<keyword evidence="4 10" id="KW-0732">Signal</keyword>
<dbReference type="InterPro" id="IPR009038">
    <property type="entry name" value="GOLD_dom"/>
</dbReference>
<keyword evidence="6 9" id="KW-0472">Membrane</keyword>
<dbReference type="PANTHER" id="PTHR22811">
    <property type="entry name" value="TRANSMEMBRANE EMP24 DOMAIN-CONTAINING PROTEIN"/>
    <property type="match status" value="1"/>
</dbReference>
<evidence type="ECO:0000256" key="2">
    <source>
        <dbReference type="ARBA" id="ARBA00007104"/>
    </source>
</evidence>
<evidence type="ECO:0000256" key="8">
    <source>
        <dbReference type="SAM" id="Coils"/>
    </source>
</evidence>
<comment type="similarity">
    <text evidence="2 7">Belongs to the EMP24/GP25L family.</text>
</comment>
<accession>A0A922JSW9</accession>
<dbReference type="AlphaFoldDB" id="A0A922JSW9"/>
<proteinExistence type="inferred from homology"/>
<feature type="transmembrane region" description="Helical" evidence="9">
    <location>
        <begin position="183"/>
        <end position="203"/>
    </location>
</feature>
<keyword evidence="5 9" id="KW-1133">Transmembrane helix</keyword>
<organism evidence="12 13">
    <name type="scientific">Carya illinoinensis</name>
    <name type="common">Pecan</name>
    <dbReference type="NCBI Taxonomy" id="32201"/>
    <lineage>
        <taxon>Eukaryota</taxon>
        <taxon>Viridiplantae</taxon>
        <taxon>Streptophyta</taxon>
        <taxon>Embryophyta</taxon>
        <taxon>Tracheophyta</taxon>
        <taxon>Spermatophyta</taxon>
        <taxon>Magnoliopsida</taxon>
        <taxon>eudicotyledons</taxon>
        <taxon>Gunneridae</taxon>
        <taxon>Pentapetalae</taxon>
        <taxon>rosids</taxon>
        <taxon>fabids</taxon>
        <taxon>Fagales</taxon>
        <taxon>Juglandaceae</taxon>
        <taxon>Carya</taxon>
    </lineage>
</organism>
<evidence type="ECO:0000256" key="3">
    <source>
        <dbReference type="ARBA" id="ARBA00022692"/>
    </source>
</evidence>
<evidence type="ECO:0000259" key="11">
    <source>
        <dbReference type="PROSITE" id="PS50866"/>
    </source>
</evidence>
<sequence length="217" mass="24496">MSGFIMNLRLIVTRGLVIFPMSACSMRFDLRSGAIKCISEDIMSNAMSVGKYSVVDPNEGFPVPDSHKITVRVNSPHGVKHHHGDHVEAGNFAFTGAEPGDYTACFWAPDHKPPVTVVVDFDWRTGVAAIDWSNVAKKGQIEEMELELKKLHATVVSIHDEMFYLREREEEMQLLNRATNSKMATFSFLSLVVCLSVAGLQLWHLKTFFERKKLLWI</sequence>
<dbReference type="GO" id="GO:0016020">
    <property type="term" value="C:membrane"/>
    <property type="evidence" value="ECO:0007669"/>
    <property type="project" value="UniProtKB-SubCell"/>
</dbReference>
<name>A0A922JSW9_CARIL</name>
<evidence type="ECO:0000313" key="13">
    <source>
        <dbReference type="Proteomes" id="UP000811246"/>
    </source>
</evidence>
<feature type="signal peptide" evidence="10">
    <location>
        <begin position="1"/>
        <end position="15"/>
    </location>
</feature>
<comment type="caution">
    <text evidence="12">The sequence shown here is derived from an EMBL/GenBank/DDBJ whole genome shotgun (WGS) entry which is preliminary data.</text>
</comment>
<evidence type="ECO:0000256" key="10">
    <source>
        <dbReference type="SAM" id="SignalP"/>
    </source>
</evidence>
<dbReference type="PROSITE" id="PS50866">
    <property type="entry name" value="GOLD"/>
    <property type="match status" value="1"/>
</dbReference>
<evidence type="ECO:0000313" key="12">
    <source>
        <dbReference type="EMBL" id="KAG6715824.1"/>
    </source>
</evidence>
<evidence type="ECO:0000256" key="6">
    <source>
        <dbReference type="ARBA" id="ARBA00023136"/>
    </source>
</evidence>